<evidence type="ECO:0000256" key="2">
    <source>
        <dbReference type="ARBA" id="ARBA00022490"/>
    </source>
</evidence>
<feature type="domain" description="OmpR/PhoB-type" evidence="11">
    <location>
        <begin position="124"/>
        <end position="218"/>
    </location>
</feature>
<dbReference type="Gene3D" id="3.40.50.2300">
    <property type="match status" value="1"/>
</dbReference>
<keyword evidence="6 9" id="KW-0238">DNA-binding</keyword>
<keyword evidence="3 8" id="KW-0597">Phosphoprotein</keyword>
<sequence>MHLLLVEDDPMLAAAVCERARQAGLCIDHARDAPAARVALVDHAYSAILLDLGLPGESGLVLLQGLRAAYDATPVIVLTARGQMSERIAGLDAGADDYLVKPFDFDELWARLRAVTRRSEGKAVPVLTCGDVRLDLATQRVTRAGTPVTLSAFEYRTLLVFMERANRIVTRAQLETLIYGDGSDIGSNTVAVFIHQLRRKLGERIIETVHGQGYVLRKESA</sequence>
<feature type="DNA-binding region" description="OmpR/PhoB-type" evidence="9">
    <location>
        <begin position="124"/>
        <end position="218"/>
    </location>
</feature>
<evidence type="ECO:0000256" key="1">
    <source>
        <dbReference type="ARBA" id="ARBA00004496"/>
    </source>
</evidence>
<evidence type="ECO:0000256" key="5">
    <source>
        <dbReference type="ARBA" id="ARBA00023015"/>
    </source>
</evidence>
<dbReference type="CDD" id="cd17624">
    <property type="entry name" value="REC_OmpR_PmrA-like"/>
    <property type="match status" value="1"/>
</dbReference>
<evidence type="ECO:0000256" key="9">
    <source>
        <dbReference type="PROSITE-ProRule" id="PRU01091"/>
    </source>
</evidence>
<dbReference type="Pfam" id="PF00072">
    <property type="entry name" value="Response_reg"/>
    <property type="match status" value="1"/>
</dbReference>
<evidence type="ECO:0000313" key="13">
    <source>
        <dbReference type="Proteomes" id="UP000437862"/>
    </source>
</evidence>
<evidence type="ECO:0000256" key="7">
    <source>
        <dbReference type="ARBA" id="ARBA00023163"/>
    </source>
</evidence>
<dbReference type="InterPro" id="IPR011006">
    <property type="entry name" value="CheY-like_superfamily"/>
</dbReference>
<dbReference type="InterPro" id="IPR001789">
    <property type="entry name" value="Sig_transdc_resp-reg_receiver"/>
</dbReference>
<feature type="domain" description="Response regulatory" evidence="10">
    <location>
        <begin position="2"/>
        <end position="116"/>
    </location>
</feature>
<dbReference type="InterPro" id="IPR036388">
    <property type="entry name" value="WH-like_DNA-bd_sf"/>
</dbReference>
<protein>
    <submittedName>
        <fullName evidence="12">Response regulator</fullName>
    </submittedName>
</protein>
<keyword evidence="7" id="KW-0804">Transcription</keyword>
<organism evidence="12 13">
    <name type="scientific">Pseudoduganella flava</name>
    <dbReference type="NCBI Taxonomy" id="871742"/>
    <lineage>
        <taxon>Bacteria</taxon>
        <taxon>Pseudomonadati</taxon>
        <taxon>Pseudomonadota</taxon>
        <taxon>Betaproteobacteria</taxon>
        <taxon>Burkholderiales</taxon>
        <taxon>Oxalobacteraceae</taxon>
        <taxon>Telluria group</taxon>
        <taxon>Pseudoduganella</taxon>
    </lineage>
</organism>
<evidence type="ECO:0000256" key="6">
    <source>
        <dbReference type="ARBA" id="ARBA00023125"/>
    </source>
</evidence>
<dbReference type="PANTHER" id="PTHR48111:SF35">
    <property type="entry name" value="TRANSCRIPTIONAL REGULATORY PROTEIN QSEB"/>
    <property type="match status" value="1"/>
</dbReference>
<evidence type="ECO:0000313" key="12">
    <source>
        <dbReference type="EMBL" id="QGZ40945.1"/>
    </source>
</evidence>
<keyword evidence="5" id="KW-0805">Transcription regulation</keyword>
<dbReference type="CDD" id="cd00383">
    <property type="entry name" value="trans_reg_C"/>
    <property type="match status" value="1"/>
</dbReference>
<keyword evidence="2" id="KW-0963">Cytoplasm</keyword>
<dbReference type="InterPro" id="IPR039420">
    <property type="entry name" value="WalR-like"/>
</dbReference>
<feature type="modified residue" description="4-aspartylphosphate" evidence="8">
    <location>
        <position position="51"/>
    </location>
</feature>
<name>A0ABX6FV42_9BURK</name>
<dbReference type="SMART" id="SM00448">
    <property type="entry name" value="REC"/>
    <property type="match status" value="1"/>
</dbReference>
<keyword evidence="4" id="KW-0902">Two-component regulatory system</keyword>
<dbReference type="Gene3D" id="6.10.250.690">
    <property type="match status" value="1"/>
</dbReference>
<dbReference type="PROSITE" id="PS50110">
    <property type="entry name" value="RESPONSE_REGULATORY"/>
    <property type="match status" value="1"/>
</dbReference>
<keyword evidence="13" id="KW-1185">Reference proteome</keyword>
<comment type="subcellular location">
    <subcellularLocation>
        <location evidence="1">Cytoplasm</location>
    </subcellularLocation>
</comment>
<dbReference type="Pfam" id="PF00486">
    <property type="entry name" value="Trans_reg_C"/>
    <property type="match status" value="1"/>
</dbReference>
<gene>
    <name evidence="12" type="ORF">GO485_18955</name>
</gene>
<dbReference type="InterPro" id="IPR001867">
    <property type="entry name" value="OmpR/PhoB-type_DNA-bd"/>
</dbReference>
<dbReference type="EMBL" id="CP046904">
    <property type="protein sequence ID" value="QGZ40945.1"/>
    <property type="molecule type" value="Genomic_DNA"/>
</dbReference>
<dbReference type="SUPFAM" id="SSF52172">
    <property type="entry name" value="CheY-like"/>
    <property type="match status" value="1"/>
</dbReference>
<evidence type="ECO:0000259" key="10">
    <source>
        <dbReference type="PROSITE" id="PS50110"/>
    </source>
</evidence>
<evidence type="ECO:0000259" key="11">
    <source>
        <dbReference type="PROSITE" id="PS51755"/>
    </source>
</evidence>
<dbReference type="RefSeq" id="WP_145877815.1">
    <property type="nucleotide sequence ID" value="NZ_CP046904.1"/>
</dbReference>
<proteinExistence type="predicted"/>
<dbReference type="PANTHER" id="PTHR48111">
    <property type="entry name" value="REGULATOR OF RPOS"/>
    <property type="match status" value="1"/>
</dbReference>
<accession>A0ABX6FV42</accession>
<reference evidence="12 13" key="1">
    <citation type="submission" date="2019-12" db="EMBL/GenBank/DDBJ databases">
        <title>Draft Genome Sequences of Six Type Strains of the Genus Massilia.</title>
        <authorList>
            <person name="Miess H."/>
            <person name="Frediansyah A."/>
            <person name="Goeker M."/>
            <person name="Gross H."/>
        </authorList>
    </citation>
    <scope>NUCLEOTIDE SEQUENCE [LARGE SCALE GENOMIC DNA]</scope>
    <source>
        <strain evidence="12 13">DSM 26639</strain>
    </source>
</reference>
<dbReference type="PROSITE" id="PS51755">
    <property type="entry name" value="OMPR_PHOB"/>
    <property type="match status" value="1"/>
</dbReference>
<evidence type="ECO:0000256" key="4">
    <source>
        <dbReference type="ARBA" id="ARBA00023012"/>
    </source>
</evidence>
<dbReference type="Gene3D" id="1.10.10.10">
    <property type="entry name" value="Winged helix-like DNA-binding domain superfamily/Winged helix DNA-binding domain"/>
    <property type="match status" value="1"/>
</dbReference>
<evidence type="ECO:0000256" key="3">
    <source>
        <dbReference type="ARBA" id="ARBA00022553"/>
    </source>
</evidence>
<dbReference type="SMART" id="SM00862">
    <property type="entry name" value="Trans_reg_C"/>
    <property type="match status" value="1"/>
</dbReference>
<evidence type="ECO:0000256" key="8">
    <source>
        <dbReference type="PROSITE-ProRule" id="PRU00169"/>
    </source>
</evidence>
<dbReference type="Proteomes" id="UP000437862">
    <property type="component" value="Chromosome"/>
</dbReference>